<dbReference type="Proteomes" id="UP000010469">
    <property type="component" value="Chromosome"/>
</dbReference>
<dbReference type="OrthoDB" id="18902at2157"/>
<dbReference type="RefSeq" id="WP_015232378.1">
    <property type="nucleotide sequence ID" value="NC_019791.1"/>
</dbReference>
<keyword evidence="2" id="KW-1185">Reference proteome</keyword>
<accession>L0A9D2</accession>
<proteinExistence type="predicted"/>
<dbReference type="HOGENOM" id="CLU_140139_0_0_2"/>
<evidence type="ECO:0000313" key="2">
    <source>
        <dbReference type="Proteomes" id="UP000010469"/>
    </source>
</evidence>
<sequence>MGGRKQNKLKEEQVDQKASTTKDIKVVATQVITKDRVIQNPKLLSLLYLISQLGMVHERTLQIVVAELKNKGVDLGYQFSQLGNDPYSAALKNDIVALLYTGLAEAEPRYRKIRVTGDGKEVLEKADSIKPFQDSLNKILNEIKNKASMVDAEIDFEIRKVNKLSAKKIRK</sequence>
<reference evidence="2" key="1">
    <citation type="submission" date="2012-03" db="EMBL/GenBank/DDBJ databases">
        <title>Complete genome of Caldisphaera lagunensis DSM 15908.</title>
        <authorList>
            <person name="Lucas S."/>
            <person name="Copeland A."/>
            <person name="Lapidus A."/>
            <person name="Glavina del Rio T."/>
            <person name="Dalin E."/>
            <person name="Tice H."/>
            <person name="Bruce D."/>
            <person name="Goodwin L."/>
            <person name="Pitluck S."/>
            <person name="Peters L."/>
            <person name="Mikhailova N."/>
            <person name="Teshima H."/>
            <person name="Kyrpides N."/>
            <person name="Mavromatis K."/>
            <person name="Ivanova N."/>
            <person name="Brettin T."/>
            <person name="Detter J.C."/>
            <person name="Han C."/>
            <person name="Larimer F."/>
            <person name="Land M."/>
            <person name="Hauser L."/>
            <person name="Markowitz V."/>
            <person name="Cheng J.-F."/>
            <person name="Hugenholtz P."/>
            <person name="Woyke T."/>
            <person name="Wu D."/>
            <person name="Spring S."/>
            <person name="Schroeder M."/>
            <person name="Brambilla E."/>
            <person name="Klenk H.-P."/>
            <person name="Eisen J.A."/>
        </authorList>
    </citation>
    <scope>NUCLEOTIDE SEQUENCE [LARGE SCALE GENOMIC DNA]</scope>
    <source>
        <strain evidence="2">DSM 15908 / JCM 11604 / IC-154</strain>
    </source>
</reference>
<dbReference type="InParanoid" id="L0A9D2"/>
<protein>
    <submittedName>
        <fullName evidence="1">Uncharacterized protein</fullName>
    </submittedName>
</protein>
<dbReference type="eggNOG" id="arCOG04105">
    <property type="taxonomic scope" value="Archaea"/>
</dbReference>
<dbReference type="STRING" id="1056495.Calag_0737"/>
<dbReference type="GeneID" id="14211997"/>
<dbReference type="AlphaFoldDB" id="L0A9D2"/>
<dbReference type="KEGG" id="clg:Calag_0737"/>
<name>L0A9D2_CALLD</name>
<dbReference type="EMBL" id="CP003378">
    <property type="protein sequence ID" value="AFZ70481.1"/>
    <property type="molecule type" value="Genomic_DNA"/>
</dbReference>
<evidence type="ECO:0000313" key="1">
    <source>
        <dbReference type="EMBL" id="AFZ70481.1"/>
    </source>
</evidence>
<gene>
    <name evidence="1" type="ordered locus">Calag_0737</name>
</gene>
<organism evidence="1 2">
    <name type="scientific">Caldisphaera lagunensis (strain DSM 15908 / JCM 11604 / ANMR 0165 / IC-154)</name>
    <dbReference type="NCBI Taxonomy" id="1056495"/>
    <lineage>
        <taxon>Archaea</taxon>
        <taxon>Thermoproteota</taxon>
        <taxon>Thermoprotei</taxon>
        <taxon>Acidilobales</taxon>
        <taxon>Caldisphaeraceae</taxon>
        <taxon>Caldisphaera</taxon>
    </lineage>
</organism>